<protein>
    <submittedName>
        <fullName evidence="1">Uncharacterized protein</fullName>
    </submittedName>
</protein>
<accession>D4AQH2</accession>
<reference evidence="2" key="1">
    <citation type="journal article" date="2011" name="Genome Biol.">
        <title>Comparative and functional genomics provide insights into the pathogenicity of dermatophytic fungi.</title>
        <authorList>
            <person name="Burmester A."/>
            <person name="Shelest E."/>
            <person name="Gloeckner G."/>
            <person name="Heddergott C."/>
            <person name="Schindler S."/>
            <person name="Staib P."/>
            <person name="Heidel A."/>
            <person name="Felder M."/>
            <person name="Petzold A."/>
            <person name="Szafranski K."/>
            <person name="Feuermann M."/>
            <person name="Pedruzzi I."/>
            <person name="Priebe S."/>
            <person name="Groth M."/>
            <person name="Winkler R."/>
            <person name="Li W."/>
            <person name="Kniemeyer O."/>
            <person name="Schroeckh V."/>
            <person name="Hertweck C."/>
            <person name="Hube B."/>
            <person name="White T.C."/>
            <person name="Platzer M."/>
            <person name="Guthke R."/>
            <person name="Heitman J."/>
            <person name="Woestemeyer J."/>
            <person name="Zipfel P.F."/>
            <person name="Monod M."/>
            <person name="Brakhage A.A."/>
        </authorList>
    </citation>
    <scope>NUCLEOTIDE SEQUENCE [LARGE SCALE GENOMIC DNA]</scope>
    <source>
        <strain evidence="2">ATCC MYA-4681 / CBS 112371</strain>
    </source>
</reference>
<dbReference type="HOGENOM" id="CLU_2793495_0_0_1"/>
<name>D4AQH2_ARTBC</name>
<dbReference type="EMBL" id="ABSU01000005">
    <property type="protein sequence ID" value="EFE34716.1"/>
    <property type="molecule type" value="Genomic_DNA"/>
</dbReference>
<gene>
    <name evidence="1" type="ORF">ARB_06479</name>
</gene>
<comment type="caution">
    <text evidence="1">The sequence shown here is derived from an EMBL/GenBank/DDBJ whole genome shotgun (WGS) entry which is preliminary data.</text>
</comment>
<dbReference type="GeneID" id="9521080"/>
<dbReference type="KEGG" id="abe:ARB_06479"/>
<evidence type="ECO:0000313" key="1">
    <source>
        <dbReference type="EMBL" id="EFE34716.1"/>
    </source>
</evidence>
<evidence type="ECO:0000313" key="2">
    <source>
        <dbReference type="Proteomes" id="UP000008866"/>
    </source>
</evidence>
<dbReference type="AlphaFoldDB" id="D4AQH2"/>
<dbReference type="OrthoDB" id="2906425at2759"/>
<dbReference type="RefSeq" id="XP_003015356.1">
    <property type="nucleotide sequence ID" value="XM_003015310.1"/>
</dbReference>
<dbReference type="Proteomes" id="UP000008866">
    <property type="component" value="Unassembled WGS sequence"/>
</dbReference>
<keyword evidence="2" id="KW-1185">Reference proteome</keyword>
<sequence length="68" mass="7687">MITGMRQLKSTDNAIIPSVDSGPLYDCRVAGTSLHIGSFDTIQKFHRHLRMGMEFDPRLDPDVKELIN</sequence>
<proteinExistence type="predicted"/>
<organism evidence="1 2">
    <name type="scientific">Arthroderma benhamiae (strain ATCC MYA-4681 / CBS 112371)</name>
    <name type="common">Trichophyton mentagrophytes</name>
    <dbReference type="NCBI Taxonomy" id="663331"/>
    <lineage>
        <taxon>Eukaryota</taxon>
        <taxon>Fungi</taxon>
        <taxon>Dikarya</taxon>
        <taxon>Ascomycota</taxon>
        <taxon>Pezizomycotina</taxon>
        <taxon>Eurotiomycetes</taxon>
        <taxon>Eurotiomycetidae</taxon>
        <taxon>Onygenales</taxon>
        <taxon>Arthrodermataceae</taxon>
        <taxon>Trichophyton</taxon>
    </lineage>
</organism>